<sequence length="541" mass="61335">MRFSIWPTSINRFTFLLALFYVCIFNIPFFSVVERGLAAQSAVNWWFVGSIPLFLLCALSILFSLFSVRYLVKPFFILLTLVSSLVFFGQWQYGIIFDAGMMQNIFQTNPAEAQTYLNISSVLSFLLTGVLPSIWIYKAPLQYPKASTMLKQKGLFILVNAMIIGLIAALFLQNYVTFGRNNDNFKRSIVPTYFVGSLVKYINITYLQKPLPYHELGLDAHETVKHHKPKLLVLVVGETARAKNFQNYGYDRPTNQYTAKDNLLVFNDVSSCGTATAVSLPCMFSRMNRKDYDARHAHAEDTLMDVLHHADIKLSWIDNDSGCKGVCDRIPHELIALDADPEFCNGESCQDQVLVDRLKKTLAKMDAHPEDTLIVLHMMGSHGPTYYQRYPKDKALFMPDCKRGDIQNCSHQELVNSYDNTLVYTDYILSEVIGVLKQESNRYETGMLYLSDHGESLGEDGMYLHGAPYAIAPDEQTHIPMFAWFSNSFLNDSKLSRTCIAVKAKAGGFSHDNLFDTVLGLMDVDTQIYRKSQDIMASCKE</sequence>
<dbReference type="Gene3D" id="3.40.720.10">
    <property type="entry name" value="Alkaline Phosphatase, subunit A"/>
    <property type="match status" value="1"/>
</dbReference>
<protein>
    <submittedName>
        <fullName evidence="11">Phosphoethanolamine--lipid A transferase</fullName>
    </submittedName>
</protein>
<feature type="domain" description="Sulfatase N-terminal" evidence="9">
    <location>
        <begin position="231"/>
        <end position="524"/>
    </location>
</feature>
<comment type="subcellular location">
    <subcellularLocation>
        <location evidence="1">Cell inner membrane</location>
        <topology evidence="1">Multi-pass membrane protein</topology>
    </subcellularLocation>
</comment>
<evidence type="ECO:0000256" key="8">
    <source>
        <dbReference type="SAM" id="Phobius"/>
    </source>
</evidence>
<dbReference type="GO" id="GO:0016740">
    <property type="term" value="F:transferase activity"/>
    <property type="evidence" value="ECO:0007669"/>
    <property type="project" value="UniProtKB-KW"/>
</dbReference>
<feature type="transmembrane region" description="Helical" evidence="8">
    <location>
        <begin position="45"/>
        <end position="68"/>
    </location>
</feature>
<keyword evidence="3" id="KW-0997">Cell inner membrane</keyword>
<feature type="transmembrane region" description="Helical" evidence="8">
    <location>
        <begin position="75"/>
        <end position="96"/>
    </location>
</feature>
<evidence type="ECO:0000256" key="5">
    <source>
        <dbReference type="ARBA" id="ARBA00022692"/>
    </source>
</evidence>
<accession>A0ABT0NC60</accession>
<evidence type="ECO:0000256" key="6">
    <source>
        <dbReference type="ARBA" id="ARBA00022989"/>
    </source>
</evidence>
<evidence type="ECO:0000256" key="7">
    <source>
        <dbReference type="ARBA" id="ARBA00023136"/>
    </source>
</evidence>
<evidence type="ECO:0000313" key="12">
    <source>
        <dbReference type="Proteomes" id="UP001202831"/>
    </source>
</evidence>
<keyword evidence="6 8" id="KW-1133">Transmembrane helix</keyword>
<comment type="caution">
    <text evidence="11">The sequence shown here is derived from an EMBL/GenBank/DDBJ whole genome shotgun (WGS) entry which is preliminary data.</text>
</comment>
<feature type="transmembrane region" description="Helical" evidence="8">
    <location>
        <begin position="12"/>
        <end position="33"/>
    </location>
</feature>
<dbReference type="CDD" id="cd16017">
    <property type="entry name" value="LptA"/>
    <property type="match status" value="1"/>
</dbReference>
<keyword evidence="12" id="KW-1185">Reference proteome</keyword>
<dbReference type="RefSeq" id="WP_249250620.1">
    <property type="nucleotide sequence ID" value="NZ_JAKIKT010000010.1"/>
</dbReference>
<evidence type="ECO:0000313" key="11">
    <source>
        <dbReference type="EMBL" id="MCL2916058.1"/>
    </source>
</evidence>
<evidence type="ECO:0000256" key="2">
    <source>
        <dbReference type="ARBA" id="ARBA00022475"/>
    </source>
</evidence>
<dbReference type="SUPFAM" id="SSF53649">
    <property type="entry name" value="Alkaline phosphatase-like"/>
    <property type="match status" value="1"/>
</dbReference>
<dbReference type="NCBIfam" id="NF028537">
    <property type="entry name" value="P_eth_NH2_trans"/>
    <property type="match status" value="1"/>
</dbReference>
<dbReference type="Pfam" id="PF08019">
    <property type="entry name" value="EptA_B_N"/>
    <property type="match status" value="1"/>
</dbReference>
<keyword evidence="2" id="KW-1003">Cell membrane</keyword>
<dbReference type="InterPro" id="IPR017850">
    <property type="entry name" value="Alkaline_phosphatase_core_sf"/>
</dbReference>
<dbReference type="PANTHER" id="PTHR30443">
    <property type="entry name" value="INNER MEMBRANE PROTEIN"/>
    <property type="match status" value="1"/>
</dbReference>
<dbReference type="InterPro" id="IPR012549">
    <property type="entry name" value="EptA-like_N"/>
</dbReference>
<reference evidence="11 12" key="1">
    <citation type="submission" date="2022-01" db="EMBL/GenBank/DDBJ databases">
        <title>Whole genome-based taxonomy of the Shewanellaceae.</title>
        <authorList>
            <person name="Martin-Rodriguez A.J."/>
        </authorList>
    </citation>
    <scope>NUCLEOTIDE SEQUENCE [LARGE SCALE GENOMIC DNA]</scope>
    <source>
        <strain evidence="11 12">DSM 21332</strain>
    </source>
</reference>
<gene>
    <name evidence="11" type="ORF">L2725_20155</name>
</gene>
<dbReference type="Proteomes" id="UP001202831">
    <property type="component" value="Unassembled WGS sequence"/>
</dbReference>
<evidence type="ECO:0000256" key="4">
    <source>
        <dbReference type="ARBA" id="ARBA00022679"/>
    </source>
</evidence>
<proteinExistence type="predicted"/>
<feature type="domain" description="Phosphoethanolamine transferase N-terminal" evidence="10">
    <location>
        <begin position="55"/>
        <end position="203"/>
    </location>
</feature>
<feature type="transmembrane region" description="Helical" evidence="8">
    <location>
        <begin position="116"/>
        <end position="135"/>
    </location>
</feature>
<name>A0ABT0NC60_9GAMM</name>
<evidence type="ECO:0000259" key="9">
    <source>
        <dbReference type="Pfam" id="PF00884"/>
    </source>
</evidence>
<dbReference type="Pfam" id="PF00884">
    <property type="entry name" value="Sulfatase"/>
    <property type="match status" value="1"/>
</dbReference>
<dbReference type="EMBL" id="JAKIKT010000010">
    <property type="protein sequence ID" value="MCL2916058.1"/>
    <property type="molecule type" value="Genomic_DNA"/>
</dbReference>
<dbReference type="InterPro" id="IPR040423">
    <property type="entry name" value="PEA_transferase"/>
</dbReference>
<feature type="transmembrane region" description="Helical" evidence="8">
    <location>
        <begin position="155"/>
        <end position="176"/>
    </location>
</feature>
<evidence type="ECO:0000256" key="1">
    <source>
        <dbReference type="ARBA" id="ARBA00004429"/>
    </source>
</evidence>
<dbReference type="InterPro" id="IPR000917">
    <property type="entry name" value="Sulfatase_N"/>
</dbReference>
<organism evidence="11 12">
    <name type="scientific">Shewanella corallii</name>
    <dbReference type="NCBI Taxonomy" id="560080"/>
    <lineage>
        <taxon>Bacteria</taxon>
        <taxon>Pseudomonadati</taxon>
        <taxon>Pseudomonadota</taxon>
        <taxon>Gammaproteobacteria</taxon>
        <taxon>Alteromonadales</taxon>
        <taxon>Shewanellaceae</taxon>
        <taxon>Shewanella</taxon>
    </lineage>
</organism>
<keyword evidence="4 11" id="KW-0808">Transferase</keyword>
<dbReference type="PANTHER" id="PTHR30443:SF0">
    <property type="entry name" value="PHOSPHOETHANOLAMINE TRANSFERASE EPTA"/>
    <property type="match status" value="1"/>
</dbReference>
<dbReference type="InterPro" id="IPR058130">
    <property type="entry name" value="PEA_transf_C"/>
</dbReference>
<evidence type="ECO:0000256" key="3">
    <source>
        <dbReference type="ARBA" id="ARBA00022519"/>
    </source>
</evidence>
<keyword evidence="5 8" id="KW-0812">Transmembrane</keyword>
<evidence type="ECO:0000259" key="10">
    <source>
        <dbReference type="Pfam" id="PF08019"/>
    </source>
</evidence>
<keyword evidence="7 8" id="KW-0472">Membrane</keyword>